<evidence type="ECO:0000256" key="1">
    <source>
        <dbReference type="SAM" id="MobiDB-lite"/>
    </source>
</evidence>
<dbReference type="EMBL" id="BMAW01002494">
    <property type="protein sequence ID" value="GFS78942.1"/>
    <property type="molecule type" value="Genomic_DNA"/>
</dbReference>
<dbReference type="AlphaFoldDB" id="A0A8X6T7A3"/>
<keyword evidence="3" id="KW-1185">Reference proteome</keyword>
<reference evidence="2" key="1">
    <citation type="submission" date="2020-08" db="EMBL/GenBank/DDBJ databases">
        <title>Multicomponent nature underlies the extraordinary mechanical properties of spider dragline silk.</title>
        <authorList>
            <person name="Kono N."/>
            <person name="Nakamura H."/>
            <person name="Mori M."/>
            <person name="Yoshida Y."/>
            <person name="Ohtoshi R."/>
            <person name="Malay A.D."/>
            <person name="Moran D.A.P."/>
            <person name="Tomita M."/>
            <person name="Numata K."/>
            <person name="Arakawa K."/>
        </authorList>
    </citation>
    <scope>NUCLEOTIDE SEQUENCE</scope>
</reference>
<sequence length="87" mass="9076">MPASETPVGVAALQSSDKEKSNILNPFSDQPFFRTLTQPPPGRLKRITSAHTQHTPAATLGSSSCHSKLVATPRGGAACRSSNSCAN</sequence>
<name>A0A8X6T7A3_NEPPI</name>
<organism evidence="2 3">
    <name type="scientific">Nephila pilipes</name>
    <name type="common">Giant wood spider</name>
    <name type="synonym">Nephila maculata</name>
    <dbReference type="NCBI Taxonomy" id="299642"/>
    <lineage>
        <taxon>Eukaryota</taxon>
        <taxon>Metazoa</taxon>
        <taxon>Ecdysozoa</taxon>
        <taxon>Arthropoda</taxon>
        <taxon>Chelicerata</taxon>
        <taxon>Arachnida</taxon>
        <taxon>Araneae</taxon>
        <taxon>Araneomorphae</taxon>
        <taxon>Entelegynae</taxon>
        <taxon>Araneoidea</taxon>
        <taxon>Nephilidae</taxon>
        <taxon>Nephila</taxon>
    </lineage>
</organism>
<evidence type="ECO:0000313" key="3">
    <source>
        <dbReference type="Proteomes" id="UP000887013"/>
    </source>
</evidence>
<comment type="caution">
    <text evidence="2">The sequence shown here is derived from an EMBL/GenBank/DDBJ whole genome shotgun (WGS) entry which is preliminary data.</text>
</comment>
<gene>
    <name evidence="2" type="ORF">NPIL_494731</name>
</gene>
<feature type="region of interest" description="Disordered" evidence="1">
    <location>
        <begin position="1"/>
        <end position="39"/>
    </location>
</feature>
<evidence type="ECO:0000313" key="2">
    <source>
        <dbReference type="EMBL" id="GFS78942.1"/>
    </source>
</evidence>
<accession>A0A8X6T7A3</accession>
<protein>
    <submittedName>
        <fullName evidence="2">Uncharacterized protein</fullName>
    </submittedName>
</protein>
<proteinExistence type="predicted"/>
<dbReference type="Proteomes" id="UP000887013">
    <property type="component" value="Unassembled WGS sequence"/>
</dbReference>